<evidence type="ECO:0000313" key="4">
    <source>
        <dbReference type="Proteomes" id="UP001281731"/>
    </source>
</evidence>
<organism evidence="3 4">
    <name type="scientific">Actinotignum urinale</name>
    <dbReference type="NCBI Taxonomy" id="190146"/>
    <lineage>
        <taxon>Bacteria</taxon>
        <taxon>Bacillati</taxon>
        <taxon>Actinomycetota</taxon>
        <taxon>Actinomycetes</taxon>
        <taxon>Actinomycetales</taxon>
        <taxon>Actinomycetaceae</taxon>
        <taxon>Actinotignum</taxon>
    </lineage>
</organism>
<evidence type="ECO:0000313" key="3">
    <source>
        <dbReference type="EMBL" id="MDY5155173.1"/>
    </source>
</evidence>
<dbReference type="SUPFAM" id="SSF56601">
    <property type="entry name" value="beta-lactamase/transpeptidase-like"/>
    <property type="match status" value="1"/>
</dbReference>
<sequence>MNRPIRQLTAFMCVMFLVLAGASTYIQFFSSRSLNANPWNVRTLYHQQGTERGPIIVGGEAIAKSVPTDDKFAFGRTYADSMVYSNITGYFSVAHNSSTGIERSMDTVLSGLDSSLAWQRIADMFTGSQPRGGGVELTIDPVIQKAAYNALGDQRGAVVVLKSSTGEIAAQVSTPGFDANAIATHDTPAARGNYTLLSKNPNKPLVDRATGGDQYAPGSTFKLLTTAAMIEYSGMKPDTMVEAPLNYSPPGTTHQIWNPGRDKCGDGSGHVTLTKAFEESCNTPFAIAGVNIGADKMVALAEKFGFNKPLSTPLNVSASRFPKPQDKASLAMDSIGQRDVRVTPLQMAMIGAAIYNDGIVMSPTIIKQIVNVDLEPIQTFSPQEIGRAISSQTAQYMHQMMVDEVKAGTGTRAAVKELEVAGKTGTGEINSTTPPHAWFVGNTTIGGEKYTAVAIVENSGHAGWRGDGGSVAAPIVRKIFEAKLATMSNGRER</sequence>
<protein>
    <submittedName>
        <fullName evidence="3">Penicillin-binding transpeptidase domain-containing protein</fullName>
    </submittedName>
</protein>
<dbReference type="InterPro" id="IPR001460">
    <property type="entry name" value="PCN-bd_Tpept"/>
</dbReference>
<dbReference type="PANTHER" id="PTHR30627:SF24">
    <property type="entry name" value="PENICILLIN-BINDING PROTEIN 4B"/>
    <property type="match status" value="1"/>
</dbReference>
<feature type="domain" description="Penicillin-binding protein transpeptidase" evidence="1">
    <location>
        <begin position="156"/>
        <end position="481"/>
    </location>
</feature>
<dbReference type="Gene3D" id="3.90.1310.10">
    <property type="entry name" value="Penicillin-binding protein 2a (Domain 2)"/>
    <property type="match status" value="1"/>
</dbReference>
<dbReference type="InterPro" id="IPR054120">
    <property type="entry name" value="PBPA_dimer"/>
</dbReference>
<dbReference type="GO" id="GO:0005886">
    <property type="term" value="C:plasma membrane"/>
    <property type="evidence" value="ECO:0007669"/>
    <property type="project" value="TreeGrafter"/>
</dbReference>
<evidence type="ECO:0000259" key="1">
    <source>
        <dbReference type="Pfam" id="PF00905"/>
    </source>
</evidence>
<reference evidence="3" key="1">
    <citation type="submission" date="2023-10" db="EMBL/GenBank/DDBJ databases">
        <title>Whole Genome based description of the genera Actinobaculum and Actinotignum reveals a complex phylogenetic relationship within the species included in the genus Actinotignum.</title>
        <authorList>
            <person name="Jensen C.S."/>
            <person name="Dargis R."/>
            <person name="Kemp M."/>
            <person name="Christensen J.J."/>
        </authorList>
    </citation>
    <scope>NUCLEOTIDE SEQUENCE</scope>
    <source>
        <strain evidence="3">SLA_B511</strain>
    </source>
</reference>
<proteinExistence type="predicted"/>
<dbReference type="Proteomes" id="UP001281731">
    <property type="component" value="Unassembled WGS sequence"/>
</dbReference>
<dbReference type="AlphaFoldDB" id="A0AAW9HTZ7"/>
<dbReference type="GO" id="GO:0008658">
    <property type="term" value="F:penicillin binding"/>
    <property type="evidence" value="ECO:0007669"/>
    <property type="project" value="InterPro"/>
</dbReference>
<dbReference type="EMBL" id="JAWNGC010000005">
    <property type="protein sequence ID" value="MDY5155173.1"/>
    <property type="molecule type" value="Genomic_DNA"/>
</dbReference>
<evidence type="ECO:0000259" key="2">
    <source>
        <dbReference type="Pfam" id="PF21922"/>
    </source>
</evidence>
<feature type="domain" description="Penicillin binding protein A dimerisation" evidence="2">
    <location>
        <begin position="52"/>
        <end position="135"/>
    </location>
</feature>
<dbReference type="Pfam" id="PF21922">
    <property type="entry name" value="PBP_dimer_2"/>
    <property type="match status" value="1"/>
</dbReference>
<dbReference type="InterPro" id="IPR050515">
    <property type="entry name" value="Beta-lactam/transpept"/>
</dbReference>
<name>A0AAW9HTZ7_9ACTO</name>
<gene>
    <name evidence="3" type="ORF">R6G80_05465</name>
</gene>
<accession>A0AAW9HTZ7</accession>
<dbReference type="Pfam" id="PF00905">
    <property type="entry name" value="Transpeptidase"/>
    <property type="match status" value="1"/>
</dbReference>
<dbReference type="GO" id="GO:0071555">
    <property type="term" value="P:cell wall organization"/>
    <property type="evidence" value="ECO:0007669"/>
    <property type="project" value="TreeGrafter"/>
</dbReference>
<comment type="caution">
    <text evidence="3">The sequence shown here is derived from an EMBL/GenBank/DDBJ whole genome shotgun (WGS) entry which is preliminary data.</text>
</comment>
<dbReference type="Gene3D" id="3.40.710.10">
    <property type="entry name" value="DD-peptidase/beta-lactamase superfamily"/>
    <property type="match status" value="1"/>
</dbReference>
<dbReference type="GO" id="GO:0071972">
    <property type="term" value="F:peptidoglycan L,D-transpeptidase activity"/>
    <property type="evidence" value="ECO:0007669"/>
    <property type="project" value="TreeGrafter"/>
</dbReference>
<dbReference type="PANTHER" id="PTHR30627">
    <property type="entry name" value="PEPTIDOGLYCAN D,D-TRANSPEPTIDASE"/>
    <property type="match status" value="1"/>
</dbReference>
<dbReference type="RefSeq" id="WP_308806941.1">
    <property type="nucleotide sequence ID" value="NZ_CAMYCL010000021.1"/>
</dbReference>
<dbReference type="InterPro" id="IPR012338">
    <property type="entry name" value="Beta-lactam/transpept-like"/>
</dbReference>